<name>A0ABU3TKW1_9BACT</name>
<evidence type="ECO:0000313" key="2">
    <source>
        <dbReference type="Proteomes" id="UP001250698"/>
    </source>
</evidence>
<dbReference type="EMBL" id="JAWDJT010000012">
    <property type="protein sequence ID" value="MDU0372011.1"/>
    <property type="molecule type" value="Genomic_DNA"/>
</dbReference>
<proteinExistence type="predicted"/>
<keyword evidence="2" id="KW-1185">Reference proteome</keyword>
<reference evidence="1 2" key="1">
    <citation type="submission" date="2023-10" db="EMBL/GenBank/DDBJ databases">
        <title>Hymenobacter endophyticus sp. nov., an isolate from the leaf tissues of wheat.</title>
        <authorList>
            <person name="Dai Y."/>
        </authorList>
    </citation>
    <scope>NUCLEOTIDE SEQUENCE [LARGE SCALE GENOMIC DNA]</scope>
    <source>
        <strain evidence="1 2">ZK17L-C2</strain>
    </source>
</reference>
<protein>
    <submittedName>
        <fullName evidence="1">Uncharacterized protein</fullName>
    </submittedName>
</protein>
<comment type="caution">
    <text evidence="1">The sequence shown here is derived from an EMBL/GenBank/DDBJ whole genome shotgun (WGS) entry which is preliminary data.</text>
</comment>
<evidence type="ECO:0000313" key="1">
    <source>
        <dbReference type="EMBL" id="MDU0372011.1"/>
    </source>
</evidence>
<dbReference type="Proteomes" id="UP001250698">
    <property type="component" value="Unassembled WGS sequence"/>
</dbReference>
<dbReference type="RefSeq" id="WP_315999469.1">
    <property type="nucleotide sequence ID" value="NZ_JAWDJT010000012.1"/>
</dbReference>
<accession>A0ABU3TKW1</accession>
<sequence length="194" mass="21461">MLDFIDVAHVRLGQTCPVQNPLPGNDNVAISFTPDLFHLTYFIDRKSGQHEQDWCEAFLSWPAVYGLAEPAPGVGFLLLDLKGPRQWVIEAGLTLETPGKGAAELWLRQPAREMVPLALALADTYTGEVLALRVIQVPGSMATEARALLGRQRRFLPGKLARMAQQIICDRFNSRELHSLCATTYVDIACESSK</sequence>
<organism evidence="1 2">
    <name type="scientific">Hymenobacter endophyticus</name>
    <dbReference type="NCBI Taxonomy" id="3076335"/>
    <lineage>
        <taxon>Bacteria</taxon>
        <taxon>Pseudomonadati</taxon>
        <taxon>Bacteroidota</taxon>
        <taxon>Cytophagia</taxon>
        <taxon>Cytophagales</taxon>
        <taxon>Hymenobacteraceae</taxon>
        <taxon>Hymenobacter</taxon>
    </lineage>
</organism>
<gene>
    <name evidence="1" type="ORF">ROI90_16520</name>
</gene>